<evidence type="ECO:0000313" key="1">
    <source>
        <dbReference type="EMBL" id="SCZ49012.1"/>
    </source>
</evidence>
<reference evidence="2" key="1">
    <citation type="submission" date="2016-10" db="EMBL/GenBank/DDBJ databases">
        <authorList>
            <person name="de Groot N.N."/>
        </authorList>
    </citation>
    <scope>NUCLEOTIDE SEQUENCE [LARGE SCALE GENOMIC DNA]</scope>
    <source>
        <strain evidence="2">DSM 15758</strain>
    </source>
</reference>
<dbReference type="AlphaFoldDB" id="A0A1G5PHL2"/>
<evidence type="ECO:0000313" key="2">
    <source>
        <dbReference type="Proteomes" id="UP000183046"/>
    </source>
</evidence>
<proteinExistence type="predicted"/>
<accession>A0A1G5PHL2</accession>
<protein>
    <submittedName>
        <fullName evidence="1">Uncharacterized protein</fullName>
    </submittedName>
</protein>
<sequence length="238" mass="27619">MKFPGAKRRPPFVTLPRHKRSHEVIRLKGKMRRDAAEYGGRFTSRLVLNEPGRPDLYNQWFDFYFPGTDRFTIWNASFVTARKAFWDKAHDLAHTRVGAMLTPEEREENSNWEFVPAQRSSTGKILTYKLAEREEMRFEQFGGLTFHEQWRKLEAEIARNEPPVIHESFKLDRSYVYGIGLKIVLDANAINQASIEAAIDRFIELGETDWVSPEPVPRDRLPVVSEHEALATVTFPAE</sequence>
<comment type="caution">
    <text evidence="1">The sequence shown here is derived from an EMBL/GenBank/DDBJ whole genome shotgun (WGS) entry which is preliminary data.</text>
</comment>
<dbReference type="Proteomes" id="UP000183046">
    <property type="component" value="Unassembled WGS sequence"/>
</dbReference>
<gene>
    <name evidence="1" type="ORF">SAMN05216279_1492</name>
</gene>
<dbReference type="RefSeq" id="WP_218125468.1">
    <property type="nucleotide sequence ID" value="NZ_FMWB01000049.1"/>
</dbReference>
<dbReference type="EMBL" id="FMWB01000049">
    <property type="protein sequence ID" value="SCZ49012.1"/>
    <property type="molecule type" value="Genomic_DNA"/>
</dbReference>
<organism evidence="1 2">
    <name type="scientific">Pseudomonas oryzihabitans</name>
    <dbReference type="NCBI Taxonomy" id="47885"/>
    <lineage>
        <taxon>Bacteria</taxon>
        <taxon>Pseudomonadati</taxon>
        <taxon>Pseudomonadota</taxon>
        <taxon>Gammaproteobacteria</taxon>
        <taxon>Pseudomonadales</taxon>
        <taxon>Pseudomonadaceae</taxon>
        <taxon>Pseudomonas</taxon>
    </lineage>
</organism>
<name>A0A1G5PHL2_9PSED</name>